<dbReference type="WBParaSite" id="L893_g4504.t1">
    <property type="protein sequence ID" value="L893_g4504.t1"/>
    <property type="gene ID" value="L893_g4504"/>
</dbReference>
<evidence type="ECO:0000313" key="8">
    <source>
        <dbReference type="Proteomes" id="UP000095287"/>
    </source>
</evidence>
<dbReference type="PANTHER" id="PTHR46257">
    <property type="entry name" value="TYROSINE-PROTEIN PHOSPHATASE CORKSCREW"/>
    <property type="match status" value="1"/>
</dbReference>
<dbReference type="PRINTS" id="PR00700">
    <property type="entry name" value="PRTYPHPHTASE"/>
</dbReference>
<dbReference type="InterPro" id="IPR000387">
    <property type="entry name" value="Tyr_Pase_dom"/>
</dbReference>
<dbReference type="GO" id="GO:0001784">
    <property type="term" value="F:phosphotyrosine residue binding"/>
    <property type="evidence" value="ECO:0007669"/>
    <property type="project" value="TreeGrafter"/>
</dbReference>
<reference evidence="9" key="1">
    <citation type="submission" date="2016-11" db="UniProtKB">
        <authorList>
            <consortium name="WormBaseParasite"/>
        </authorList>
    </citation>
    <scope>IDENTIFICATION</scope>
</reference>
<feature type="domain" description="Tyrosine-protein phosphatase" evidence="6">
    <location>
        <begin position="1"/>
        <end position="89"/>
    </location>
</feature>
<dbReference type="GO" id="GO:0030154">
    <property type="term" value="P:cell differentiation"/>
    <property type="evidence" value="ECO:0007669"/>
    <property type="project" value="TreeGrafter"/>
</dbReference>
<keyword evidence="3" id="KW-0904">Protein phosphatase</keyword>
<dbReference type="PANTHER" id="PTHR46257:SF3">
    <property type="entry name" value="TYROSINE-PROTEIN PHOSPHATASE CORKSCREW"/>
    <property type="match status" value="1"/>
</dbReference>
<feature type="region of interest" description="Disordered" evidence="5">
    <location>
        <begin position="110"/>
        <end position="196"/>
    </location>
</feature>
<protein>
    <recommendedName>
        <fullName evidence="1">protein-tyrosine-phosphatase</fullName>
        <ecNumber evidence="1">3.1.3.48</ecNumber>
    </recommendedName>
</protein>
<dbReference type="GO" id="GO:0004726">
    <property type="term" value="F:non-membrane spanning protein tyrosine phosphatase activity"/>
    <property type="evidence" value="ECO:0007669"/>
    <property type="project" value="TreeGrafter"/>
</dbReference>
<evidence type="ECO:0000256" key="3">
    <source>
        <dbReference type="ARBA" id="ARBA00022912"/>
    </source>
</evidence>
<evidence type="ECO:0000256" key="5">
    <source>
        <dbReference type="SAM" id="MobiDB-lite"/>
    </source>
</evidence>
<evidence type="ECO:0000313" key="9">
    <source>
        <dbReference type="WBParaSite" id="L893_g4504.t1"/>
    </source>
</evidence>
<dbReference type="Pfam" id="PF00102">
    <property type="entry name" value="Y_phosphatase"/>
    <property type="match status" value="1"/>
</dbReference>
<evidence type="ECO:0000256" key="4">
    <source>
        <dbReference type="ARBA" id="ARBA00022999"/>
    </source>
</evidence>
<dbReference type="InterPro" id="IPR016130">
    <property type="entry name" value="Tyr_Pase_AS"/>
</dbReference>
<dbReference type="GO" id="GO:0005737">
    <property type="term" value="C:cytoplasm"/>
    <property type="evidence" value="ECO:0007669"/>
    <property type="project" value="TreeGrafter"/>
</dbReference>
<keyword evidence="4" id="KW-0727">SH2 domain</keyword>
<keyword evidence="2" id="KW-0378">Hydrolase</keyword>
<evidence type="ECO:0000256" key="2">
    <source>
        <dbReference type="ARBA" id="ARBA00022801"/>
    </source>
</evidence>
<dbReference type="GO" id="GO:0000278">
    <property type="term" value="P:mitotic cell cycle"/>
    <property type="evidence" value="ECO:0007669"/>
    <property type="project" value="TreeGrafter"/>
</dbReference>
<dbReference type="PROSITE" id="PS50055">
    <property type="entry name" value="TYR_PHOSPHATASE_PTP"/>
    <property type="match status" value="1"/>
</dbReference>
<dbReference type="PROSITE" id="PS50056">
    <property type="entry name" value="TYR_PHOSPHATASE_2"/>
    <property type="match status" value="1"/>
</dbReference>
<feature type="compositionally biased region" description="Low complexity" evidence="5">
    <location>
        <begin position="131"/>
        <end position="148"/>
    </location>
</feature>
<dbReference type="SUPFAM" id="SSF52799">
    <property type="entry name" value="(Phosphotyrosine protein) phosphatases II"/>
    <property type="match status" value="1"/>
</dbReference>
<evidence type="ECO:0000259" key="6">
    <source>
        <dbReference type="PROSITE" id="PS50055"/>
    </source>
</evidence>
<accession>A0A1I8ACH3</accession>
<dbReference type="SMART" id="SM00404">
    <property type="entry name" value="PTPc_motif"/>
    <property type="match status" value="1"/>
</dbReference>
<dbReference type="PROSITE" id="PS00383">
    <property type="entry name" value="TYR_PHOSPHATASE_1"/>
    <property type="match status" value="1"/>
</dbReference>
<feature type="compositionally biased region" description="Basic residues" evidence="5">
    <location>
        <begin position="114"/>
        <end position="125"/>
    </location>
</feature>
<dbReference type="Proteomes" id="UP000095287">
    <property type="component" value="Unplaced"/>
</dbReference>
<dbReference type="InterPro" id="IPR000242">
    <property type="entry name" value="PTP_cat"/>
</dbReference>
<organism evidence="8 9">
    <name type="scientific">Steinernema glaseri</name>
    <dbReference type="NCBI Taxonomy" id="37863"/>
    <lineage>
        <taxon>Eukaryota</taxon>
        <taxon>Metazoa</taxon>
        <taxon>Ecdysozoa</taxon>
        <taxon>Nematoda</taxon>
        <taxon>Chromadorea</taxon>
        <taxon>Rhabditida</taxon>
        <taxon>Tylenchina</taxon>
        <taxon>Panagrolaimomorpha</taxon>
        <taxon>Strongyloidoidea</taxon>
        <taxon>Steinernematidae</taxon>
        <taxon>Steinernema</taxon>
    </lineage>
</organism>
<dbReference type="InterPro" id="IPR029021">
    <property type="entry name" value="Prot-tyrosine_phosphatase-like"/>
</dbReference>
<evidence type="ECO:0000259" key="7">
    <source>
        <dbReference type="PROSITE" id="PS50056"/>
    </source>
</evidence>
<name>A0A1I8ACH3_9BILA</name>
<dbReference type="InterPro" id="IPR003595">
    <property type="entry name" value="Tyr_Pase_cat"/>
</dbReference>
<dbReference type="InterPro" id="IPR052123">
    <property type="entry name" value="Non-rcpt_Tyr_Phosphatase"/>
</dbReference>
<proteinExistence type="predicted"/>
<dbReference type="EC" id="3.1.3.48" evidence="1"/>
<dbReference type="AlphaFoldDB" id="A0A1I8ACH3"/>
<feature type="domain" description="Tyrosine specific protein phosphatases" evidence="7">
    <location>
        <begin position="3"/>
        <end position="80"/>
    </location>
</feature>
<feature type="compositionally biased region" description="Pro residues" evidence="5">
    <location>
        <begin position="156"/>
        <end position="171"/>
    </location>
</feature>
<keyword evidence="8" id="KW-1185">Reference proteome</keyword>
<dbReference type="Gene3D" id="3.90.190.10">
    <property type="entry name" value="Protein tyrosine phosphatase superfamily"/>
    <property type="match status" value="1"/>
</dbReference>
<dbReference type="GO" id="GO:0035556">
    <property type="term" value="P:intracellular signal transduction"/>
    <property type="evidence" value="ECO:0007669"/>
    <property type="project" value="TreeGrafter"/>
</dbReference>
<sequence length="196" mass="21550">MVLDFLDTVNACHQQNCPNTGPIVVHCSAGIGRTGTFIVIDILINQIQRIGSNCQIDISNTVKMVREQRSGMVQTEHQYRFLYRALACFMESTAKANNGRSLACGSTAELSRRTPTRHKHHHCHHDHAYQNSGSSNSSSSNGSSNSNSDALCNNGNPPPRPAKNCPPPLQPRRPRPSHSSLSDVHFLPHKTYVNNG</sequence>
<evidence type="ECO:0000256" key="1">
    <source>
        <dbReference type="ARBA" id="ARBA00013064"/>
    </source>
</evidence>